<gene>
    <name evidence="2" type="ORF">RJ639_024996</name>
</gene>
<dbReference type="Proteomes" id="UP001188597">
    <property type="component" value="Unassembled WGS sequence"/>
</dbReference>
<keyword evidence="1" id="KW-0472">Membrane</keyword>
<evidence type="ECO:0000256" key="1">
    <source>
        <dbReference type="SAM" id="Phobius"/>
    </source>
</evidence>
<organism evidence="2 3">
    <name type="scientific">Escallonia herrerae</name>
    <dbReference type="NCBI Taxonomy" id="1293975"/>
    <lineage>
        <taxon>Eukaryota</taxon>
        <taxon>Viridiplantae</taxon>
        <taxon>Streptophyta</taxon>
        <taxon>Embryophyta</taxon>
        <taxon>Tracheophyta</taxon>
        <taxon>Spermatophyta</taxon>
        <taxon>Magnoliopsida</taxon>
        <taxon>eudicotyledons</taxon>
        <taxon>Gunneridae</taxon>
        <taxon>Pentapetalae</taxon>
        <taxon>asterids</taxon>
        <taxon>campanulids</taxon>
        <taxon>Escalloniales</taxon>
        <taxon>Escalloniaceae</taxon>
        <taxon>Escallonia</taxon>
    </lineage>
</organism>
<dbReference type="InterPro" id="IPR055283">
    <property type="entry name" value="TAXIMIN_1/2"/>
</dbReference>
<protein>
    <submittedName>
        <fullName evidence="2">Uncharacterized protein</fullName>
    </submittedName>
</protein>
<accession>A0AA88S6E7</accession>
<name>A0AA88S6E7_9ASTE</name>
<reference evidence="2" key="1">
    <citation type="submission" date="2022-12" db="EMBL/GenBank/DDBJ databases">
        <title>Draft genome assemblies for two species of Escallonia (Escalloniales).</title>
        <authorList>
            <person name="Chanderbali A."/>
            <person name="Dervinis C."/>
            <person name="Anghel I."/>
            <person name="Soltis D."/>
            <person name="Soltis P."/>
            <person name="Zapata F."/>
        </authorList>
    </citation>
    <scope>NUCLEOTIDE SEQUENCE</scope>
    <source>
        <strain evidence="2">UCBG64.0493</strain>
        <tissue evidence="2">Leaf</tissue>
    </source>
</reference>
<dbReference type="PANTHER" id="PTHR33834:SF4">
    <property type="entry name" value="SIGNALING PEPTIDE TAXIMIN 2"/>
    <property type="match status" value="1"/>
</dbReference>
<comment type="caution">
    <text evidence="2">The sequence shown here is derived from an EMBL/GenBank/DDBJ whole genome shotgun (WGS) entry which is preliminary data.</text>
</comment>
<keyword evidence="1" id="KW-0812">Transmembrane</keyword>
<feature type="transmembrane region" description="Helical" evidence="1">
    <location>
        <begin position="6"/>
        <end position="39"/>
    </location>
</feature>
<sequence>MECRPLAFLIGLPFALLALVLSVVGAVVWFIGFVSIELFVPLLHMLHRSCEFGGKPGETSVKIIQWFVDLIPC</sequence>
<evidence type="ECO:0000313" key="3">
    <source>
        <dbReference type="Proteomes" id="UP001188597"/>
    </source>
</evidence>
<dbReference type="PANTHER" id="PTHR33834">
    <property type="entry name" value="SIGNALING PEPTIDE TAXIMIN 2"/>
    <property type="match status" value="1"/>
</dbReference>
<evidence type="ECO:0000313" key="2">
    <source>
        <dbReference type="EMBL" id="KAK2996998.1"/>
    </source>
</evidence>
<dbReference type="EMBL" id="JAVXUP010004514">
    <property type="protein sequence ID" value="KAK2996998.1"/>
    <property type="molecule type" value="Genomic_DNA"/>
</dbReference>
<keyword evidence="1" id="KW-1133">Transmembrane helix</keyword>
<keyword evidence="3" id="KW-1185">Reference proteome</keyword>
<dbReference type="AlphaFoldDB" id="A0AA88S6E7"/>
<proteinExistence type="predicted"/>